<dbReference type="CDD" id="cd07814">
    <property type="entry name" value="SRPBCC_CalC_Aha1-like"/>
    <property type="match status" value="1"/>
</dbReference>
<dbReference type="KEGG" id="bgoe:IFJ75_00190"/>
<sequence>MWRGIRFVQIERPGLIVFDFRVDEAPEEPTRVTVTFTPEGDGCSVILSHDLAPAWAAYAERSAAGWSTILDSLSAVADARS</sequence>
<dbReference type="InterPro" id="IPR013538">
    <property type="entry name" value="ASHA1/2-like_C"/>
</dbReference>
<dbReference type="Proteomes" id="UP000663918">
    <property type="component" value="Chromosome"/>
</dbReference>
<dbReference type="SUPFAM" id="SSF55961">
    <property type="entry name" value="Bet v1-like"/>
    <property type="match status" value="1"/>
</dbReference>
<protein>
    <submittedName>
        <fullName evidence="3">SRPBCC domain-containing protein</fullName>
    </submittedName>
</protein>
<evidence type="ECO:0000313" key="3">
    <source>
        <dbReference type="EMBL" id="QTC93127.1"/>
    </source>
</evidence>
<evidence type="ECO:0000259" key="2">
    <source>
        <dbReference type="Pfam" id="PF08327"/>
    </source>
</evidence>
<organism evidence="3 4">
    <name type="scientific">Brevundimonas goettingensis</name>
    <dbReference type="NCBI Taxonomy" id="2774190"/>
    <lineage>
        <taxon>Bacteria</taxon>
        <taxon>Pseudomonadati</taxon>
        <taxon>Pseudomonadota</taxon>
        <taxon>Alphaproteobacteria</taxon>
        <taxon>Caulobacterales</taxon>
        <taxon>Caulobacteraceae</taxon>
        <taxon>Brevundimonas</taxon>
    </lineage>
</organism>
<comment type="similarity">
    <text evidence="1">Belongs to the AHA1 family.</text>
</comment>
<keyword evidence="4" id="KW-1185">Reference proteome</keyword>
<name>A0A975C7T1_9CAUL</name>
<gene>
    <name evidence="3" type="ORF">IFJ75_00190</name>
</gene>
<proteinExistence type="inferred from homology"/>
<evidence type="ECO:0000313" key="4">
    <source>
        <dbReference type="Proteomes" id="UP000663918"/>
    </source>
</evidence>
<dbReference type="EMBL" id="CP062222">
    <property type="protein sequence ID" value="QTC93127.1"/>
    <property type="molecule type" value="Genomic_DNA"/>
</dbReference>
<accession>A0A975C7T1</accession>
<dbReference type="RefSeq" id="WP_207932404.1">
    <property type="nucleotide sequence ID" value="NZ_CP062222.1"/>
</dbReference>
<dbReference type="InterPro" id="IPR023393">
    <property type="entry name" value="START-like_dom_sf"/>
</dbReference>
<dbReference type="Gene3D" id="3.30.530.20">
    <property type="match status" value="1"/>
</dbReference>
<evidence type="ECO:0000256" key="1">
    <source>
        <dbReference type="ARBA" id="ARBA00006817"/>
    </source>
</evidence>
<reference evidence="3" key="1">
    <citation type="submission" date="2020-09" db="EMBL/GenBank/DDBJ databases">
        <title>Brevundimonas sp. LVF2 isolated from a puddle in Goettingen, Germany.</title>
        <authorList>
            <person name="Friedrich I."/>
            <person name="Klassen A."/>
            <person name="Hannes N."/>
            <person name="Schneider D."/>
            <person name="Hertel R."/>
            <person name="Daniel R."/>
        </authorList>
    </citation>
    <scope>NUCLEOTIDE SEQUENCE</scope>
    <source>
        <strain evidence="3">LVF2</strain>
    </source>
</reference>
<dbReference type="Pfam" id="PF08327">
    <property type="entry name" value="AHSA1"/>
    <property type="match status" value="1"/>
</dbReference>
<dbReference type="AlphaFoldDB" id="A0A975C7T1"/>
<feature type="domain" description="Activator of Hsp90 ATPase homologue 1/2-like C-terminal" evidence="2">
    <location>
        <begin position="3"/>
        <end position="76"/>
    </location>
</feature>